<reference evidence="2" key="2">
    <citation type="submission" date="2020-09" db="EMBL/GenBank/DDBJ databases">
        <authorList>
            <person name="Sun Q."/>
            <person name="Zhou Y."/>
        </authorList>
    </citation>
    <scope>NUCLEOTIDE SEQUENCE</scope>
    <source>
        <strain evidence="2">CGMCC 4.7138</strain>
    </source>
</reference>
<dbReference type="SUPFAM" id="SSF55729">
    <property type="entry name" value="Acyl-CoA N-acyltransferases (Nat)"/>
    <property type="match status" value="1"/>
</dbReference>
<dbReference type="Gene3D" id="3.40.630.30">
    <property type="match status" value="1"/>
</dbReference>
<gene>
    <name evidence="2" type="ORF">GCM10011574_05070</name>
</gene>
<evidence type="ECO:0000259" key="1">
    <source>
        <dbReference type="PROSITE" id="PS51186"/>
    </source>
</evidence>
<dbReference type="InterPro" id="IPR000182">
    <property type="entry name" value="GNAT_dom"/>
</dbReference>
<evidence type="ECO:0000313" key="3">
    <source>
        <dbReference type="Proteomes" id="UP000653480"/>
    </source>
</evidence>
<feature type="domain" description="N-acetyltransferase" evidence="1">
    <location>
        <begin position="12"/>
        <end position="150"/>
    </location>
</feature>
<dbReference type="Pfam" id="PF00583">
    <property type="entry name" value="Acetyltransf_1"/>
    <property type="match status" value="1"/>
</dbReference>
<dbReference type="OrthoDB" id="510731at2"/>
<name>A0A8H9LB64_9ACTN</name>
<dbReference type="Proteomes" id="UP000653480">
    <property type="component" value="Unassembled WGS sequence"/>
</dbReference>
<dbReference type="InterPro" id="IPR041496">
    <property type="entry name" value="YitH/HolE_GNAT"/>
</dbReference>
<accession>A0A8H9LB64</accession>
<protein>
    <submittedName>
        <fullName evidence="2">Acetyltransferase</fullName>
    </submittedName>
</protein>
<dbReference type="InterPro" id="IPR052729">
    <property type="entry name" value="Acyl/Acetyltrans_Enzymes"/>
</dbReference>
<dbReference type="RefSeq" id="WP_142567750.1">
    <property type="nucleotide sequence ID" value="NZ_BMMN01000001.1"/>
</dbReference>
<dbReference type="Gene3D" id="3.40.630.90">
    <property type="match status" value="1"/>
</dbReference>
<dbReference type="GO" id="GO:0016747">
    <property type="term" value="F:acyltransferase activity, transferring groups other than amino-acyl groups"/>
    <property type="evidence" value="ECO:0007669"/>
    <property type="project" value="InterPro"/>
</dbReference>
<proteinExistence type="predicted"/>
<dbReference type="InterPro" id="IPR016181">
    <property type="entry name" value="Acyl_CoA_acyltransferase"/>
</dbReference>
<sequence length="299" mass="32273">MPDPLTTPAAELPVRRLGPEDLDRCLALSEDRAWGREERKWLFLLENAEVYAIEAPSGELAGTVTLTRYGTTAAGIGMMLVATRYGGRGLGRRLMTHVLDTAGDATVFLWATELGRPLYEKLGFETLGVTEARVGRLRPGDDPVLTRPADLGSDLDADPGFDPGSDLDALLALDAEVFGADRAALLARLFAFAEQVRVVEDETGPTGYAVSWRAMNNMLFIGPVVAGDEAAARALVTDLARDADGLVRIEVERTRPGLLDWLGERGVSQAFSTSFMVHGGRPLPGDRTRLYAPMMLAMG</sequence>
<dbReference type="Pfam" id="PF18014">
    <property type="entry name" value="Acetyltransf_18"/>
    <property type="match status" value="1"/>
</dbReference>
<dbReference type="AlphaFoldDB" id="A0A8H9LB64"/>
<dbReference type="PROSITE" id="PS51186">
    <property type="entry name" value="GNAT"/>
    <property type="match status" value="1"/>
</dbReference>
<dbReference type="PANTHER" id="PTHR47237:SF2">
    <property type="entry name" value="BLL4206 PROTEIN"/>
    <property type="match status" value="1"/>
</dbReference>
<dbReference type="PANTHER" id="PTHR47237">
    <property type="entry name" value="SLL0310 PROTEIN"/>
    <property type="match status" value="1"/>
</dbReference>
<reference evidence="2" key="1">
    <citation type="journal article" date="2014" name="Int. J. Syst. Evol. Microbiol.">
        <title>Complete genome sequence of Corynebacterium casei LMG S-19264T (=DSM 44701T), isolated from a smear-ripened cheese.</title>
        <authorList>
            <consortium name="US DOE Joint Genome Institute (JGI-PGF)"/>
            <person name="Walter F."/>
            <person name="Albersmeier A."/>
            <person name="Kalinowski J."/>
            <person name="Ruckert C."/>
        </authorList>
    </citation>
    <scope>NUCLEOTIDE SEQUENCE</scope>
    <source>
        <strain evidence="2">CGMCC 4.7138</strain>
    </source>
</reference>
<keyword evidence="3" id="KW-1185">Reference proteome</keyword>
<evidence type="ECO:0000313" key="2">
    <source>
        <dbReference type="EMBL" id="GGN99437.1"/>
    </source>
</evidence>
<comment type="caution">
    <text evidence="2">The sequence shown here is derived from an EMBL/GenBank/DDBJ whole genome shotgun (WGS) entry which is preliminary data.</text>
</comment>
<organism evidence="2 3">
    <name type="scientific">Microbispora bryophytorum</name>
    <dbReference type="NCBI Taxonomy" id="1460882"/>
    <lineage>
        <taxon>Bacteria</taxon>
        <taxon>Bacillati</taxon>
        <taxon>Actinomycetota</taxon>
        <taxon>Actinomycetes</taxon>
        <taxon>Streptosporangiales</taxon>
        <taxon>Streptosporangiaceae</taxon>
        <taxon>Microbispora</taxon>
    </lineage>
</organism>
<dbReference type="EMBL" id="BMMN01000001">
    <property type="protein sequence ID" value="GGN99437.1"/>
    <property type="molecule type" value="Genomic_DNA"/>
</dbReference>
<keyword evidence="2" id="KW-0808">Transferase</keyword>